<dbReference type="Gene3D" id="3.30.420.10">
    <property type="entry name" value="Ribonuclease H-like superfamily/Ribonuclease H"/>
    <property type="match status" value="1"/>
</dbReference>
<keyword evidence="10" id="KW-1185">Reference proteome</keyword>
<keyword evidence="4" id="KW-0540">Nuclease</keyword>
<dbReference type="Proteomes" id="UP001218188">
    <property type="component" value="Unassembled WGS sequence"/>
</dbReference>
<dbReference type="CDD" id="cd09280">
    <property type="entry name" value="RNase_HI_eukaryote_like"/>
    <property type="match status" value="1"/>
</dbReference>
<evidence type="ECO:0000256" key="5">
    <source>
        <dbReference type="ARBA" id="ARBA00022723"/>
    </source>
</evidence>
<dbReference type="InterPro" id="IPR036397">
    <property type="entry name" value="RNaseH_sf"/>
</dbReference>
<keyword evidence="5" id="KW-0479">Metal-binding</keyword>
<feature type="non-terminal residue" evidence="9">
    <location>
        <position position="415"/>
    </location>
</feature>
<dbReference type="SUPFAM" id="SSF53098">
    <property type="entry name" value="Ribonuclease H-like"/>
    <property type="match status" value="1"/>
</dbReference>
<dbReference type="PROSITE" id="PS50879">
    <property type="entry name" value="RNASE_H_1"/>
    <property type="match status" value="1"/>
</dbReference>
<feature type="domain" description="RNase H type-1" evidence="8">
    <location>
        <begin position="1"/>
        <end position="137"/>
    </location>
</feature>
<reference evidence="9" key="1">
    <citation type="submission" date="2023-03" db="EMBL/GenBank/DDBJ databases">
        <title>Massive genome expansion in bonnet fungi (Mycena s.s.) driven by repeated elements and novel gene families across ecological guilds.</title>
        <authorList>
            <consortium name="Lawrence Berkeley National Laboratory"/>
            <person name="Harder C.B."/>
            <person name="Miyauchi S."/>
            <person name="Viragh M."/>
            <person name="Kuo A."/>
            <person name="Thoen E."/>
            <person name="Andreopoulos B."/>
            <person name="Lu D."/>
            <person name="Skrede I."/>
            <person name="Drula E."/>
            <person name="Henrissat B."/>
            <person name="Morin E."/>
            <person name="Kohler A."/>
            <person name="Barry K."/>
            <person name="LaButti K."/>
            <person name="Morin E."/>
            <person name="Salamov A."/>
            <person name="Lipzen A."/>
            <person name="Mereny Z."/>
            <person name="Hegedus B."/>
            <person name="Baldrian P."/>
            <person name="Stursova M."/>
            <person name="Weitz H."/>
            <person name="Taylor A."/>
            <person name="Grigoriev I.V."/>
            <person name="Nagy L.G."/>
            <person name="Martin F."/>
            <person name="Kauserud H."/>
        </authorList>
    </citation>
    <scope>NUCLEOTIDE SEQUENCE</scope>
    <source>
        <strain evidence="9">CBHHK200</strain>
    </source>
</reference>
<name>A0AAD6T9J9_9AGAR</name>
<dbReference type="AlphaFoldDB" id="A0AAD6T9J9"/>
<evidence type="ECO:0000256" key="3">
    <source>
        <dbReference type="ARBA" id="ARBA00012180"/>
    </source>
</evidence>
<protein>
    <recommendedName>
        <fullName evidence="3">ribonuclease H</fullName>
        <ecNumber evidence="3">3.1.26.4</ecNumber>
    </recommendedName>
</protein>
<comment type="similarity">
    <text evidence="2">Belongs to the RNase H family.</text>
</comment>
<keyword evidence="6" id="KW-0255">Endonuclease</keyword>
<evidence type="ECO:0000256" key="4">
    <source>
        <dbReference type="ARBA" id="ARBA00022722"/>
    </source>
</evidence>
<gene>
    <name evidence="9" type="ORF">C8F04DRAFT_1302225</name>
</gene>
<evidence type="ECO:0000256" key="6">
    <source>
        <dbReference type="ARBA" id="ARBA00022759"/>
    </source>
</evidence>
<sequence>YTDGSAVYNGAENALAGAGVFFGEDDPRNQAIRVPRVIGGSNNVGELVAIKEAVEECPLDEPLEIKSDSRVSIEGLTKNLKRWEDKDFLGVENKKLFRATVSALRKRRAKTTFTWVKGHAGEADNEAADKLAKEGTRKPIPDLIELREDTALLLPEAKLQSMTQSKAYKMIRQVKMNKRAYKEKLNRKATKRNMELTKQAAADEKGGLPETSRVWKSTKHKDVSRSARFFLWMLIHDGYKVGRHWAKIEGHEHKATCVRCGITESMEHILTKCDVPGQEEVWELASEMWKLKTGEDLPKPTAGQIMACATTRKKDTGTTRLFRILISESAYLIWRLRNERVIQENPPASQDEIYNRWLRGMNIRLRLDCALTNVGKYGKRAIKKDLVQKTWVKVLKNEVNLPRDWMRETEVLVGI</sequence>
<dbReference type="InterPro" id="IPR050092">
    <property type="entry name" value="RNase_H"/>
</dbReference>
<organism evidence="9 10">
    <name type="scientific">Mycena alexandri</name>
    <dbReference type="NCBI Taxonomy" id="1745969"/>
    <lineage>
        <taxon>Eukaryota</taxon>
        <taxon>Fungi</taxon>
        <taxon>Dikarya</taxon>
        <taxon>Basidiomycota</taxon>
        <taxon>Agaricomycotina</taxon>
        <taxon>Agaricomycetes</taxon>
        <taxon>Agaricomycetidae</taxon>
        <taxon>Agaricales</taxon>
        <taxon>Marasmiineae</taxon>
        <taxon>Mycenaceae</taxon>
        <taxon>Mycena</taxon>
    </lineage>
</organism>
<dbReference type="GO" id="GO:0043137">
    <property type="term" value="P:DNA replication, removal of RNA primer"/>
    <property type="evidence" value="ECO:0007669"/>
    <property type="project" value="TreeGrafter"/>
</dbReference>
<dbReference type="InterPro" id="IPR002156">
    <property type="entry name" value="RNaseH_domain"/>
</dbReference>
<feature type="non-terminal residue" evidence="9">
    <location>
        <position position="1"/>
    </location>
</feature>
<dbReference type="InterPro" id="IPR012337">
    <property type="entry name" value="RNaseH-like_sf"/>
</dbReference>
<evidence type="ECO:0000256" key="2">
    <source>
        <dbReference type="ARBA" id="ARBA00005300"/>
    </source>
</evidence>
<dbReference type="GO" id="GO:0046872">
    <property type="term" value="F:metal ion binding"/>
    <property type="evidence" value="ECO:0007669"/>
    <property type="project" value="UniProtKB-KW"/>
</dbReference>
<keyword evidence="7" id="KW-0378">Hydrolase</keyword>
<evidence type="ECO:0000256" key="7">
    <source>
        <dbReference type="ARBA" id="ARBA00022801"/>
    </source>
</evidence>
<comment type="caution">
    <text evidence="9">The sequence shown here is derived from an EMBL/GenBank/DDBJ whole genome shotgun (WGS) entry which is preliminary data.</text>
</comment>
<dbReference type="Pfam" id="PF00075">
    <property type="entry name" value="RNase_H"/>
    <property type="match status" value="1"/>
</dbReference>
<dbReference type="PANTHER" id="PTHR10642">
    <property type="entry name" value="RIBONUCLEASE H1"/>
    <property type="match status" value="1"/>
</dbReference>
<dbReference type="EMBL" id="JARJCM010000017">
    <property type="protein sequence ID" value="KAJ7041381.1"/>
    <property type="molecule type" value="Genomic_DNA"/>
</dbReference>
<proteinExistence type="inferred from homology"/>
<dbReference type="GO" id="GO:0003676">
    <property type="term" value="F:nucleic acid binding"/>
    <property type="evidence" value="ECO:0007669"/>
    <property type="project" value="InterPro"/>
</dbReference>
<dbReference type="PANTHER" id="PTHR10642:SF26">
    <property type="entry name" value="RIBONUCLEASE H1"/>
    <property type="match status" value="1"/>
</dbReference>
<evidence type="ECO:0000256" key="1">
    <source>
        <dbReference type="ARBA" id="ARBA00000077"/>
    </source>
</evidence>
<dbReference type="EC" id="3.1.26.4" evidence="3"/>
<comment type="catalytic activity">
    <reaction evidence="1">
        <text>Endonucleolytic cleavage to 5'-phosphomonoester.</text>
        <dbReference type="EC" id="3.1.26.4"/>
    </reaction>
</comment>
<evidence type="ECO:0000313" key="10">
    <source>
        <dbReference type="Proteomes" id="UP001218188"/>
    </source>
</evidence>
<accession>A0AAD6T9J9</accession>
<evidence type="ECO:0000313" key="9">
    <source>
        <dbReference type="EMBL" id="KAJ7041381.1"/>
    </source>
</evidence>
<evidence type="ECO:0000259" key="8">
    <source>
        <dbReference type="PROSITE" id="PS50879"/>
    </source>
</evidence>
<dbReference type="GO" id="GO:0004523">
    <property type="term" value="F:RNA-DNA hybrid ribonuclease activity"/>
    <property type="evidence" value="ECO:0007669"/>
    <property type="project" value="UniProtKB-EC"/>
</dbReference>